<reference evidence="1 2" key="1">
    <citation type="submission" date="2014-01" db="EMBL/GenBank/DDBJ databases">
        <title>Full genme sequencing of cellulolytic bacterium Gynuella sunshinyii YC6258T gen. nov., sp. nov.</title>
        <authorList>
            <person name="Khan H."/>
            <person name="Chung E.J."/>
            <person name="Chung Y.R."/>
        </authorList>
    </citation>
    <scope>NUCLEOTIDE SEQUENCE [LARGE SCALE GENOMIC DNA]</scope>
    <source>
        <strain evidence="1 2">YC6258</strain>
    </source>
</reference>
<dbReference type="Proteomes" id="UP000032266">
    <property type="component" value="Chromosome"/>
</dbReference>
<accession>A0A0C5VKJ7</accession>
<protein>
    <submittedName>
        <fullName evidence="1">Uncharacterized protein</fullName>
    </submittedName>
</protein>
<gene>
    <name evidence="1" type="ORF">YC6258_02763</name>
</gene>
<organism evidence="1 2">
    <name type="scientific">Gynuella sunshinyii YC6258</name>
    <dbReference type="NCBI Taxonomy" id="1445510"/>
    <lineage>
        <taxon>Bacteria</taxon>
        <taxon>Pseudomonadati</taxon>
        <taxon>Pseudomonadota</taxon>
        <taxon>Gammaproteobacteria</taxon>
        <taxon>Oceanospirillales</taxon>
        <taxon>Saccharospirillaceae</taxon>
        <taxon>Gynuella</taxon>
    </lineage>
</organism>
<dbReference type="STRING" id="1445510.YC6258_02763"/>
<dbReference type="KEGG" id="gsn:YC6258_02763"/>
<dbReference type="EMBL" id="CP007142">
    <property type="protein sequence ID" value="AJQ94801.1"/>
    <property type="molecule type" value="Genomic_DNA"/>
</dbReference>
<evidence type="ECO:0000313" key="2">
    <source>
        <dbReference type="Proteomes" id="UP000032266"/>
    </source>
</evidence>
<evidence type="ECO:0000313" key="1">
    <source>
        <dbReference type="EMBL" id="AJQ94801.1"/>
    </source>
</evidence>
<sequence length="37" mass="4003">MQASKPLATPQFTGVNEDVRQGLTTSCAKIVHFSEIP</sequence>
<dbReference type="HOGENOM" id="CLU_3344224_0_0_6"/>
<proteinExistence type="predicted"/>
<dbReference type="AlphaFoldDB" id="A0A0C5VKJ7"/>
<name>A0A0C5VKJ7_9GAMM</name>
<keyword evidence="2" id="KW-1185">Reference proteome</keyword>